<dbReference type="RefSeq" id="WP_378252402.1">
    <property type="nucleotide sequence ID" value="NZ_JBHSIT010000001.1"/>
</dbReference>
<dbReference type="SUPFAM" id="SSF56112">
    <property type="entry name" value="Protein kinase-like (PK-like)"/>
    <property type="match status" value="1"/>
</dbReference>
<gene>
    <name evidence="2" type="ORF">ACFPCY_05285</name>
</gene>
<dbReference type="InterPro" id="IPR011009">
    <property type="entry name" value="Kinase-like_dom_sf"/>
</dbReference>
<comment type="caution">
    <text evidence="2">The sequence shown here is derived from an EMBL/GenBank/DDBJ whole genome shotgun (WGS) entry which is preliminary data.</text>
</comment>
<evidence type="ECO:0000313" key="3">
    <source>
        <dbReference type="Proteomes" id="UP001595872"/>
    </source>
</evidence>
<organism evidence="2 3">
    <name type="scientific">Actinomadura gamaensis</name>
    <dbReference type="NCBI Taxonomy" id="1763541"/>
    <lineage>
        <taxon>Bacteria</taxon>
        <taxon>Bacillati</taxon>
        <taxon>Actinomycetota</taxon>
        <taxon>Actinomycetes</taxon>
        <taxon>Streptosporangiales</taxon>
        <taxon>Thermomonosporaceae</taxon>
        <taxon>Actinomadura</taxon>
    </lineage>
</organism>
<reference evidence="3" key="1">
    <citation type="journal article" date="2019" name="Int. J. Syst. Evol. Microbiol.">
        <title>The Global Catalogue of Microorganisms (GCM) 10K type strain sequencing project: providing services to taxonomists for standard genome sequencing and annotation.</title>
        <authorList>
            <consortium name="The Broad Institute Genomics Platform"/>
            <consortium name="The Broad Institute Genome Sequencing Center for Infectious Disease"/>
            <person name="Wu L."/>
            <person name="Ma J."/>
        </authorList>
    </citation>
    <scope>NUCLEOTIDE SEQUENCE [LARGE SCALE GENOMIC DNA]</scope>
    <source>
        <strain evidence="3">KLKA75</strain>
    </source>
</reference>
<dbReference type="InterPro" id="IPR000719">
    <property type="entry name" value="Prot_kinase_dom"/>
</dbReference>
<evidence type="ECO:0000259" key="1">
    <source>
        <dbReference type="PROSITE" id="PS50011"/>
    </source>
</evidence>
<dbReference type="EMBL" id="JBHSIT010000001">
    <property type="protein sequence ID" value="MFC4906721.1"/>
    <property type="molecule type" value="Genomic_DNA"/>
</dbReference>
<accession>A0ABV9TRJ2</accession>
<feature type="domain" description="Protein kinase" evidence="1">
    <location>
        <begin position="103"/>
        <end position="362"/>
    </location>
</feature>
<sequence length="362" mass="39968">MTREEAVAPPTRQAAEALRTRQAAEALRTREEAVALLERAATAADVFGPDAGEAARLYRRLARLVHPDATRDGSSRHFARLSELWHAYNAAATPVIEVGPHRFRLGETVASGDLAELFAAEDGGRRVVLKMPRDPADNDLMAREEEALRTLRLKGDPKFRPYAPKLVTAFRHRDPDGGETRRVNVLAPLDGFVTFADVAAAYPDGLHPRDAAWMWRRLLVALGFAHRAGVVHGAVVPEHVLIHPEKHGLVLVDWCYSVTRPGGRVPALVDRHAGLYPPEVPAREPAVPATDVFMASRCMARLLGDRAPEPMRRFAAGCALPSPHRRPRDAWRLLAELDELLDRLYGPRTFRPFTMPVGGSHG</sequence>
<dbReference type="Gene3D" id="1.10.510.10">
    <property type="entry name" value="Transferase(Phosphotransferase) domain 1"/>
    <property type="match status" value="1"/>
</dbReference>
<protein>
    <submittedName>
        <fullName evidence="2">Molecular chaperone DnaJ</fullName>
    </submittedName>
</protein>
<name>A0ABV9TRJ2_9ACTN</name>
<dbReference type="PROSITE" id="PS50011">
    <property type="entry name" value="PROTEIN_KINASE_DOM"/>
    <property type="match status" value="1"/>
</dbReference>
<keyword evidence="3" id="KW-1185">Reference proteome</keyword>
<proteinExistence type="predicted"/>
<dbReference type="Proteomes" id="UP001595872">
    <property type="component" value="Unassembled WGS sequence"/>
</dbReference>
<evidence type="ECO:0000313" key="2">
    <source>
        <dbReference type="EMBL" id="MFC4906721.1"/>
    </source>
</evidence>